<dbReference type="KEGG" id="ppnm:LV28_18640"/>
<evidence type="ECO:0000313" key="2">
    <source>
        <dbReference type="EMBL" id="SUA80320.1"/>
    </source>
</evidence>
<dbReference type="RefSeq" id="WP_038619859.1">
    <property type="nucleotide sequence ID" value="NZ_CP009553.3"/>
</dbReference>
<evidence type="ECO:0000313" key="3">
    <source>
        <dbReference type="Proteomes" id="UP000254573"/>
    </source>
</evidence>
<name>A0A378YUV6_9BURK</name>
<dbReference type="Proteomes" id="UP000254573">
    <property type="component" value="Unassembled WGS sequence"/>
</dbReference>
<dbReference type="AlphaFoldDB" id="A0A378YUV6"/>
<dbReference type="STRING" id="93220.A6P55_15840"/>
<sequence>MRLPFALASLDWIAPCDIQGSRIVLELDGQRGWTCAAGDGYCVATNVTPAAAVETPGRPPLASAFRDDAALAHWLARLTLALAAEPALRDDSLCLATDALWWVHRFDNSAPAAQVEAHLRRQLLACAMAVAWDADSTPRPGRPSTSTPRDGIAAADFRRRPPRQR</sequence>
<protein>
    <submittedName>
        <fullName evidence="2">Uncharacterized protein</fullName>
    </submittedName>
</protein>
<evidence type="ECO:0000256" key="1">
    <source>
        <dbReference type="SAM" id="MobiDB-lite"/>
    </source>
</evidence>
<feature type="region of interest" description="Disordered" evidence="1">
    <location>
        <begin position="134"/>
        <end position="165"/>
    </location>
</feature>
<organism evidence="2 3">
    <name type="scientific">Pandoraea pnomenusa</name>
    <dbReference type="NCBI Taxonomy" id="93220"/>
    <lineage>
        <taxon>Bacteria</taxon>
        <taxon>Pseudomonadati</taxon>
        <taxon>Pseudomonadota</taxon>
        <taxon>Betaproteobacteria</taxon>
        <taxon>Burkholderiales</taxon>
        <taxon>Burkholderiaceae</taxon>
        <taxon>Pandoraea</taxon>
    </lineage>
</organism>
<dbReference type="EMBL" id="UGSG01000001">
    <property type="protein sequence ID" value="SUA80320.1"/>
    <property type="molecule type" value="Genomic_DNA"/>
</dbReference>
<dbReference type="OrthoDB" id="8942040at2"/>
<proteinExistence type="predicted"/>
<feature type="compositionally biased region" description="Low complexity" evidence="1">
    <location>
        <begin position="137"/>
        <end position="149"/>
    </location>
</feature>
<accession>A0A378YUV6</accession>
<reference evidence="2 3" key="1">
    <citation type="submission" date="2018-06" db="EMBL/GenBank/DDBJ databases">
        <authorList>
            <consortium name="Pathogen Informatics"/>
            <person name="Doyle S."/>
        </authorList>
    </citation>
    <scope>NUCLEOTIDE SEQUENCE [LARGE SCALE GENOMIC DNA]</scope>
    <source>
        <strain evidence="2 3">NCTC13160</strain>
    </source>
</reference>
<gene>
    <name evidence="2" type="ORF">NCTC13160_03680</name>
</gene>